<keyword evidence="3" id="KW-1185">Reference proteome</keyword>
<protein>
    <submittedName>
        <fullName evidence="2">Uncharacterized protein</fullName>
    </submittedName>
</protein>
<proteinExistence type="predicted"/>
<dbReference type="EMBL" id="MIKG01000003">
    <property type="protein sequence ID" value="RAO66233.1"/>
    <property type="molecule type" value="Genomic_DNA"/>
</dbReference>
<feature type="region of interest" description="Disordered" evidence="1">
    <location>
        <begin position="208"/>
        <end position="261"/>
    </location>
</feature>
<dbReference type="AlphaFoldDB" id="A0A364KRR2"/>
<dbReference type="STRING" id="1196081.A0A364KRR2"/>
<dbReference type="RefSeq" id="XP_040730750.1">
    <property type="nucleotide sequence ID" value="XM_040874370.1"/>
</dbReference>
<feature type="region of interest" description="Disordered" evidence="1">
    <location>
        <begin position="277"/>
        <end position="299"/>
    </location>
</feature>
<feature type="compositionally biased region" description="Basic and acidic residues" evidence="1">
    <location>
        <begin position="290"/>
        <end position="299"/>
    </location>
</feature>
<dbReference type="OrthoDB" id="4226526at2759"/>
<evidence type="ECO:0000313" key="3">
    <source>
        <dbReference type="Proteomes" id="UP000249363"/>
    </source>
</evidence>
<sequence length="349" mass="40074">MSSSSRELISAITDFYKLVTKLPFIPPNALVHPSDRGWPDINAEELRKRSRTEEVISLLRHLPYLRRPDSGKSKKGWMIGPDTHAIAYCDGEIYDEDLDRIQPTPGHCIWLANAAETEDGAALLLDVENSTITEYSVRNNRNVCLDADEYDSLPLEDRWMAHSTLPATEFIRTWTNKYKKLEWMPFLKKEGEPGTSIWFINSARNENVSDDDYSEDSDESYEPSSEESDDDDDDYDSDDYDSEDDPYEYDSEYESDDLDDIPLEHDALESAVQELKMNDDESTKLSSTTERLEHEVRSGDGKVLAADKPTLERAVNEAYSIYTQNGWPDAFDRDECQRQLSDLFKLIDK</sequence>
<evidence type="ECO:0000313" key="2">
    <source>
        <dbReference type="EMBL" id="RAO66233.1"/>
    </source>
</evidence>
<name>A0A364KRR2_TALAM</name>
<evidence type="ECO:0000256" key="1">
    <source>
        <dbReference type="SAM" id="MobiDB-lite"/>
    </source>
</evidence>
<accession>A0A364KRR2</accession>
<reference evidence="2 3" key="1">
    <citation type="journal article" date="2017" name="Biotechnol. Biofuels">
        <title>Differential beta-glucosidase expression as a function of carbon source availability in Talaromyces amestolkiae: a genomic and proteomic approach.</title>
        <authorList>
            <person name="de Eugenio L.I."/>
            <person name="Mendez-Liter J.A."/>
            <person name="Nieto-Dominguez M."/>
            <person name="Alonso L."/>
            <person name="Gil-Munoz J."/>
            <person name="Barriuso J."/>
            <person name="Prieto A."/>
            <person name="Martinez M.J."/>
        </authorList>
    </citation>
    <scope>NUCLEOTIDE SEQUENCE [LARGE SCALE GENOMIC DNA]</scope>
    <source>
        <strain evidence="2 3">CIB</strain>
    </source>
</reference>
<dbReference type="GeneID" id="63791462"/>
<gene>
    <name evidence="2" type="ORF">BHQ10_002245</name>
</gene>
<dbReference type="Proteomes" id="UP000249363">
    <property type="component" value="Unassembled WGS sequence"/>
</dbReference>
<organism evidence="2 3">
    <name type="scientific">Talaromyces amestolkiae</name>
    <dbReference type="NCBI Taxonomy" id="1196081"/>
    <lineage>
        <taxon>Eukaryota</taxon>
        <taxon>Fungi</taxon>
        <taxon>Dikarya</taxon>
        <taxon>Ascomycota</taxon>
        <taxon>Pezizomycotina</taxon>
        <taxon>Eurotiomycetes</taxon>
        <taxon>Eurotiomycetidae</taxon>
        <taxon>Eurotiales</taxon>
        <taxon>Trichocomaceae</taxon>
        <taxon>Talaromyces</taxon>
        <taxon>Talaromyces sect. Talaromyces</taxon>
    </lineage>
</organism>
<comment type="caution">
    <text evidence="2">The sequence shown here is derived from an EMBL/GenBank/DDBJ whole genome shotgun (WGS) entry which is preliminary data.</text>
</comment>